<evidence type="ECO:0000313" key="2">
    <source>
        <dbReference type="EMBL" id="JAQ03224.1"/>
    </source>
</evidence>
<name>A0A146L3Z1_LYGHE</name>
<feature type="signal peptide" evidence="1">
    <location>
        <begin position="1"/>
        <end position="17"/>
    </location>
</feature>
<protein>
    <submittedName>
        <fullName evidence="2">Uncharacterized protein</fullName>
    </submittedName>
</protein>
<sequence>MALVFFTFCCYVLLCSACVWIRDTPLSLLPQPPPLHPPFSIIFVLGGSAFDSSTASDACCSSGVYGYANTPRVDAIDIYCSLPGSTFISIPHSTYLSNCTFYAVLSFVFPIVVPFPTPVVVSPVVLEHPPPPIVSG</sequence>
<feature type="chain" id="PRO_5007527076" evidence="1">
    <location>
        <begin position="18"/>
        <end position="136"/>
    </location>
</feature>
<proteinExistence type="predicted"/>
<organism evidence="2">
    <name type="scientific">Lygus hesperus</name>
    <name type="common">Western plant bug</name>
    <dbReference type="NCBI Taxonomy" id="30085"/>
    <lineage>
        <taxon>Eukaryota</taxon>
        <taxon>Metazoa</taxon>
        <taxon>Ecdysozoa</taxon>
        <taxon>Arthropoda</taxon>
        <taxon>Hexapoda</taxon>
        <taxon>Insecta</taxon>
        <taxon>Pterygota</taxon>
        <taxon>Neoptera</taxon>
        <taxon>Paraneoptera</taxon>
        <taxon>Hemiptera</taxon>
        <taxon>Heteroptera</taxon>
        <taxon>Panheteroptera</taxon>
        <taxon>Cimicomorpha</taxon>
        <taxon>Miridae</taxon>
        <taxon>Mirini</taxon>
        <taxon>Lygus</taxon>
    </lineage>
</organism>
<gene>
    <name evidence="2" type="ORF">g.8421</name>
</gene>
<accession>A0A146L3Z1</accession>
<dbReference type="EMBL" id="GDHC01015405">
    <property type="protein sequence ID" value="JAQ03224.1"/>
    <property type="molecule type" value="Transcribed_RNA"/>
</dbReference>
<reference evidence="2" key="1">
    <citation type="journal article" date="2016" name="Gigascience">
        <title>De novo construction of an expanded transcriptome assembly for the western tarnished plant bug, Lygus hesperus.</title>
        <authorList>
            <person name="Tassone E.E."/>
            <person name="Geib S.M."/>
            <person name="Hall B."/>
            <person name="Fabrick J.A."/>
            <person name="Brent C.S."/>
            <person name="Hull J.J."/>
        </authorList>
    </citation>
    <scope>NUCLEOTIDE SEQUENCE</scope>
</reference>
<keyword evidence="1" id="KW-0732">Signal</keyword>
<evidence type="ECO:0000256" key="1">
    <source>
        <dbReference type="SAM" id="SignalP"/>
    </source>
</evidence>
<dbReference type="AlphaFoldDB" id="A0A146L3Z1"/>